<dbReference type="GeneID" id="100829635"/>
<organism evidence="2">
    <name type="scientific">Brachypodium distachyon</name>
    <name type="common">Purple false brome</name>
    <name type="synonym">Trachynia distachya</name>
    <dbReference type="NCBI Taxonomy" id="15368"/>
    <lineage>
        <taxon>Eukaryota</taxon>
        <taxon>Viridiplantae</taxon>
        <taxon>Streptophyta</taxon>
        <taxon>Embryophyta</taxon>
        <taxon>Tracheophyta</taxon>
        <taxon>Spermatophyta</taxon>
        <taxon>Magnoliopsida</taxon>
        <taxon>Liliopsida</taxon>
        <taxon>Poales</taxon>
        <taxon>Poaceae</taxon>
        <taxon>BOP clade</taxon>
        <taxon>Pooideae</taxon>
        <taxon>Stipodae</taxon>
        <taxon>Brachypodieae</taxon>
        <taxon>Brachypodium</taxon>
    </lineage>
</organism>
<evidence type="ECO:0000256" key="1">
    <source>
        <dbReference type="SAM" id="MobiDB-lite"/>
    </source>
</evidence>
<accession>I1IT51</accession>
<feature type="region of interest" description="Disordered" evidence="1">
    <location>
        <begin position="68"/>
        <end position="87"/>
    </location>
</feature>
<dbReference type="PANTHER" id="PTHR31798">
    <property type="entry name" value="HYDROXYPROLINE-RICH GLYCOPROTEIN-LIKE"/>
    <property type="match status" value="1"/>
</dbReference>
<dbReference type="OrthoDB" id="676503at2759"/>
<feature type="region of interest" description="Disordered" evidence="1">
    <location>
        <begin position="217"/>
        <end position="237"/>
    </location>
</feature>
<evidence type="ECO:0000313" key="3">
    <source>
        <dbReference type="EnsemblPlants" id="KQJ91638"/>
    </source>
</evidence>
<reference evidence="2" key="2">
    <citation type="submission" date="2017-06" db="EMBL/GenBank/DDBJ databases">
        <title>WGS assembly of Brachypodium distachyon.</title>
        <authorList>
            <consortium name="The International Brachypodium Initiative"/>
            <person name="Lucas S."/>
            <person name="Harmon-Smith M."/>
            <person name="Lail K."/>
            <person name="Tice H."/>
            <person name="Grimwood J."/>
            <person name="Bruce D."/>
            <person name="Barry K."/>
            <person name="Shu S."/>
            <person name="Lindquist E."/>
            <person name="Wang M."/>
            <person name="Pitluck S."/>
            <person name="Vogel J.P."/>
            <person name="Garvin D.F."/>
            <person name="Mockler T.C."/>
            <person name="Schmutz J."/>
            <person name="Rokhsar D."/>
            <person name="Bevan M.W."/>
        </authorList>
    </citation>
    <scope>NUCLEOTIDE SEQUENCE</scope>
    <source>
        <strain evidence="2">Bd21</strain>
    </source>
</reference>
<sequence length="314" mass="32941">MDESVHTVNAAAVVLAAAARSSTGLHRHHNHLQQQLLRDDHATAATRKIRWWSRLKAKLCFRPPHVHPRRIADDASSSSPQPATSYSVHHAPQPVFAFVAPPSSPATSLLHSEAPSPPALLLGGHGINSPSPRSIFAVGPYAHGPQQLVSPPVLYSAFTTEPSSASLTPPAPDLHLALAATTNPSSPEVPFARFLASSTSMAEQQSCGGLLQAAYQLQPGSPIPPGVSPSPSPQPFFRKLHRRNEGSLLDGHIPVLSTSGAGAGSDQEEEGRGGSGGDDDDEVPKSGEFVFGNADDGAAEDVDGNRWPAFPPRG</sequence>
<dbReference type="HOGENOM" id="CLU_886675_0_0_1"/>
<reference evidence="2 3" key="1">
    <citation type="journal article" date="2010" name="Nature">
        <title>Genome sequencing and analysis of the model grass Brachypodium distachyon.</title>
        <authorList>
            <consortium name="International Brachypodium Initiative"/>
        </authorList>
    </citation>
    <scope>NUCLEOTIDE SEQUENCE [LARGE SCALE GENOMIC DNA]</scope>
    <source>
        <strain evidence="2">Bd21</strain>
        <strain evidence="3">cv. Bd21</strain>
    </source>
</reference>
<dbReference type="eggNOG" id="ENOG502R7JQ">
    <property type="taxonomic scope" value="Eukaryota"/>
</dbReference>
<dbReference type="Proteomes" id="UP000008810">
    <property type="component" value="Chromosome 4"/>
</dbReference>
<keyword evidence="4" id="KW-1185">Reference proteome</keyword>
<dbReference type="EMBL" id="CM000883">
    <property type="protein sequence ID" value="KQJ91638.1"/>
    <property type="molecule type" value="Genomic_DNA"/>
</dbReference>
<name>I1IT51_BRADI</name>
<dbReference type="InterPro" id="IPR040420">
    <property type="entry name" value="At1g76660-like"/>
</dbReference>
<feature type="compositionally biased region" description="Pro residues" evidence="1">
    <location>
        <begin position="221"/>
        <end position="234"/>
    </location>
</feature>
<feature type="region of interest" description="Disordered" evidence="1">
    <location>
        <begin position="250"/>
        <end position="314"/>
    </location>
</feature>
<gene>
    <name evidence="3" type="primary">LOC100829635</name>
    <name evidence="2" type="ORF">BRADI_4g38850v3</name>
</gene>
<dbReference type="OMA" id="LACFRPH"/>
<dbReference type="Gramene" id="KQJ91638">
    <property type="protein sequence ID" value="KQJ91638"/>
    <property type="gene ID" value="BRADI_4g38850v3"/>
</dbReference>
<dbReference type="EnsemblPlants" id="KQJ91638">
    <property type="protein sequence ID" value="KQJ91638"/>
    <property type="gene ID" value="BRADI_4g38850v3"/>
</dbReference>
<protein>
    <submittedName>
        <fullName evidence="2 3">Uncharacterized protein</fullName>
    </submittedName>
</protein>
<dbReference type="AlphaFoldDB" id="I1IT51"/>
<dbReference type="STRING" id="15368.I1IT51"/>
<dbReference type="PANTHER" id="PTHR31798:SF5">
    <property type="entry name" value="HYDROXYPROLINE-RICH GLYCOPROTEIN FAMILY PROTEIN"/>
    <property type="match status" value="1"/>
</dbReference>
<evidence type="ECO:0000313" key="2">
    <source>
        <dbReference type="EMBL" id="KQJ91638.1"/>
    </source>
</evidence>
<proteinExistence type="predicted"/>
<dbReference type="KEGG" id="bdi:100829635"/>
<reference evidence="3" key="3">
    <citation type="submission" date="2018-08" db="UniProtKB">
        <authorList>
            <consortium name="EnsemblPlants"/>
        </authorList>
    </citation>
    <scope>IDENTIFICATION</scope>
    <source>
        <strain evidence="3">cv. Bd21</strain>
    </source>
</reference>
<evidence type="ECO:0000313" key="4">
    <source>
        <dbReference type="Proteomes" id="UP000008810"/>
    </source>
</evidence>
<dbReference type="RefSeq" id="XP_003576886.1">
    <property type="nucleotide sequence ID" value="XM_003576838.4"/>
</dbReference>